<evidence type="ECO:0000259" key="9">
    <source>
        <dbReference type="PROSITE" id="PS51294"/>
    </source>
</evidence>
<dbReference type="PANTHER" id="PTHR10641:SF596">
    <property type="entry name" value="MYB-RELATED PROTEIN ZM1"/>
    <property type="match status" value="1"/>
</dbReference>
<dbReference type="PROSITE" id="PS51294">
    <property type="entry name" value="HTH_MYB"/>
    <property type="match status" value="2"/>
</dbReference>
<feature type="domain" description="Myb-like" evidence="8">
    <location>
        <begin position="64"/>
        <end position="114"/>
    </location>
</feature>
<dbReference type="InterPro" id="IPR015495">
    <property type="entry name" value="Myb_TF_plants"/>
</dbReference>
<feature type="domain" description="HTH myb-type" evidence="9">
    <location>
        <begin position="11"/>
        <end position="63"/>
    </location>
</feature>
<dbReference type="EMBL" id="OZ075111">
    <property type="protein sequence ID" value="CAL4884787.1"/>
    <property type="molecule type" value="Genomic_DNA"/>
</dbReference>
<dbReference type="GO" id="GO:0005634">
    <property type="term" value="C:nucleus"/>
    <property type="evidence" value="ECO:0007669"/>
    <property type="project" value="UniProtKB-SubCell"/>
</dbReference>
<comment type="subcellular location">
    <subcellularLocation>
        <location evidence="1">Nucleus</location>
    </subcellularLocation>
</comment>
<dbReference type="SUPFAM" id="SSF46689">
    <property type="entry name" value="Homeodomain-like"/>
    <property type="match status" value="1"/>
</dbReference>
<feature type="domain" description="HTH myb-type" evidence="9">
    <location>
        <begin position="64"/>
        <end position="118"/>
    </location>
</feature>
<protein>
    <submittedName>
        <fullName evidence="10">Uncharacterized protein</fullName>
    </submittedName>
</protein>
<keyword evidence="11" id="KW-1185">Reference proteome</keyword>
<reference evidence="11" key="1">
    <citation type="submission" date="2024-06" db="EMBL/GenBank/DDBJ databases">
        <authorList>
            <person name="Ryan C."/>
        </authorList>
    </citation>
    <scope>NUCLEOTIDE SEQUENCE [LARGE SCALE GENOMIC DNA]</scope>
</reference>
<dbReference type="Proteomes" id="UP001497457">
    <property type="component" value="Chromosome 1b"/>
</dbReference>
<dbReference type="SMART" id="SM00717">
    <property type="entry name" value="SANT"/>
    <property type="match status" value="2"/>
</dbReference>
<organism evidence="10 11">
    <name type="scientific">Urochloa decumbens</name>
    <dbReference type="NCBI Taxonomy" id="240449"/>
    <lineage>
        <taxon>Eukaryota</taxon>
        <taxon>Viridiplantae</taxon>
        <taxon>Streptophyta</taxon>
        <taxon>Embryophyta</taxon>
        <taxon>Tracheophyta</taxon>
        <taxon>Spermatophyta</taxon>
        <taxon>Magnoliopsida</taxon>
        <taxon>Liliopsida</taxon>
        <taxon>Poales</taxon>
        <taxon>Poaceae</taxon>
        <taxon>PACMAD clade</taxon>
        <taxon>Panicoideae</taxon>
        <taxon>Panicodae</taxon>
        <taxon>Paniceae</taxon>
        <taxon>Melinidinae</taxon>
        <taxon>Urochloa</taxon>
    </lineage>
</organism>
<dbReference type="AlphaFoldDB" id="A0ABC8V643"/>
<feature type="region of interest" description="Disordered" evidence="7">
    <location>
        <begin position="121"/>
        <end position="181"/>
    </location>
</feature>
<reference evidence="10 11" key="2">
    <citation type="submission" date="2024-10" db="EMBL/GenBank/DDBJ databases">
        <authorList>
            <person name="Ryan C."/>
        </authorList>
    </citation>
    <scope>NUCLEOTIDE SEQUENCE [LARGE SCALE GENOMIC DNA]</scope>
</reference>
<dbReference type="PANTHER" id="PTHR10641">
    <property type="entry name" value="MYB FAMILY TRANSCRIPTION FACTOR"/>
    <property type="match status" value="1"/>
</dbReference>
<dbReference type="FunFam" id="1.10.10.60:FF:000001">
    <property type="entry name" value="MYB-related transcription factor"/>
    <property type="match status" value="1"/>
</dbReference>
<accession>A0ABC8V643</accession>
<evidence type="ECO:0000256" key="6">
    <source>
        <dbReference type="ARBA" id="ARBA00023242"/>
    </source>
</evidence>
<evidence type="ECO:0000256" key="3">
    <source>
        <dbReference type="ARBA" id="ARBA00023015"/>
    </source>
</evidence>
<evidence type="ECO:0000256" key="7">
    <source>
        <dbReference type="SAM" id="MobiDB-lite"/>
    </source>
</evidence>
<keyword evidence="4" id="KW-0238">DNA-binding</keyword>
<evidence type="ECO:0000259" key="8">
    <source>
        <dbReference type="PROSITE" id="PS50090"/>
    </source>
</evidence>
<evidence type="ECO:0000256" key="1">
    <source>
        <dbReference type="ARBA" id="ARBA00004123"/>
    </source>
</evidence>
<keyword evidence="6" id="KW-0539">Nucleus</keyword>
<dbReference type="InterPro" id="IPR001005">
    <property type="entry name" value="SANT/Myb"/>
</dbReference>
<evidence type="ECO:0000256" key="4">
    <source>
        <dbReference type="ARBA" id="ARBA00023125"/>
    </source>
</evidence>
<dbReference type="GO" id="GO:1901141">
    <property type="term" value="P:regulation of lignin biosynthetic process"/>
    <property type="evidence" value="ECO:0007669"/>
    <property type="project" value="UniProtKB-ARBA"/>
</dbReference>
<dbReference type="GO" id="GO:0000976">
    <property type="term" value="F:transcription cis-regulatory region binding"/>
    <property type="evidence" value="ECO:0007669"/>
    <property type="project" value="UniProtKB-ARBA"/>
</dbReference>
<feature type="domain" description="Myb-like" evidence="8">
    <location>
        <begin position="11"/>
        <end position="63"/>
    </location>
</feature>
<sequence>MGRGRAPCCAKVGLNRGSWTPQEDLRLMAYITKHGHANWRALPKQAGLLRCGKSCRLRWINYLRPDLKRGNFTVEEEETIIRLHGMLGNKWSKIAACLPGRTDNEIKNVWNTHLKKKVALREQQQKSGVAVNKSDGAASGSDAGTPVTDSSSASSSTTTNNSSGGSDSGDQCGTSKEQDASPLQLEDIDVSDMLVDAPAAAAAAQKPMLSTPCSSSSLTTCIGGGGVEELIELPVIDIEPDIWSIIDGASDATAPCTGAATSDEAGEAAANDWWLEDLENLEKELGLWAPVDDPQAHLPDLLDHTGFGPPVDSEGDPVSTYFQTGPDNAETQLLDVELQPSSAVLL</sequence>
<dbReference type="InterPro" id="IPR017930">
    <property type="entry name" value="Myb_dom"/>
</dbReference>
<evidence type="ECO:0000313" key="11">
    <source>
        <dbReference type="Proteomes" id="UP001497457"/>
    </source>
</evidence>
<evidence type="ECO:0000256" key="5">
    <source>
        <dbReference type="ARBA" id="ARBA00023163"/>
    </source>
</evidence>
<evidence type="ECO:0000256" key="2">
    <source>
        <dbReference type="ARBA" id="ARBA00022737"/>
    </source>
</evidence>
<dbReference type="Pfam" id="PF00249">
    <property type="entry name" value="Myb_DNA-binding"/>
    <property type="match status" value="2"/>
</dbReference>
<gene>
    <name evidence="10" type="ORF">URODEC1_LOCUS127</name>
</gene>
<keyword evidence="5" id="KW-0804">Transcription</keyword>
<dbReference type="GO" id="GO:0003700">
    <property type="term" value="F:DNA-binding transcription factor activity"/>
    <property type="evidence" value="ECO:0007669"/>
    <property type="project" value="UniProtKB-ARBA"/>
</dbReference>
<keyword evidence="2" id="KW-0677">Repeat</keyword>
<dbReference type="FunFam" id="1.10.10.60:FF:000310">
    <property type="entry name" value="MYB transcription factor"/>
    <property type="match status" value="1"/>
</dbReference>
<dbReference type="PROSITE" id="PS50090">
    <property type="entry name" value="MYB_LIKE"/>
    <property type="match status" value="2"/>
</dbReference>
<name>A0ABC8V643_9POAL</name>
<dbReference type="CDD" id="cd00167">
    <property type="entry name" value="SANT"/>
    <property type="match status" value="2"/>
</dbReference>
<dbReference type="Gene3D" id="1.10.10.60">
    <property type="entry name" value="Homeodomain-like"/>
    <property type="match status" value="2"/>
</dbReference>
<evidence type="ECO:0000313" key="10">
    <source>
        <dbReference type="EMBL" id="CAL4884787.1"/>
    </source>
</evidence>
<keyword evidence="3" id="KW-0805">Transcription regulation</keyword>
<proteinExistence type="predicted"/>
<feature type="compositionally biased region" description="Low complexity" evidence="7">
    <location>
        <begin position="148"/>
        <end position="170"/>
    </location>
</feature>
<dbReference type="InterPro" id="IPR009057">
    <property type="entry name" value="Homeodomain-like_sf"/>
</dbReference>